<name>A0A7S3L7C0_9STRA</name>
<feature type="region of interest" description="Disordered" evidence="1">
    <location>
        <begin position="243"/>
        <end position="271"/>
    </location>
</feature>
<dbReference type="EMBL" id="HBIM01008217">
    <property type="protein sequence ID" value="CAE0409293.1"/>
    <property type="molecule type" value="Transcribed_RNA"/>
</dbReference>
<proteinExistence type="predicted"/>
<feature type="compositionally biased region" description="Basic residues" evidence="1">
    <location>
        <begin position="257"/>
        <end position="271"/>
    </location>
</feature>
<feature type="compositionally biased region" description="Basic and acidic residues" evidence="1">
    <location>
        <begin position="103"/>
        <end position="122"/>
    </location>
</feature>
<feature type="compositionally biased region" description="Acidic residues" evidence="1">
    <location>
        <begin position="26"/>
        <end position="37"/>
    </location>
</feature>
<feature type="compositionally biased region" description="Basic and acidic residues" evidence="1">
    <location>
        <begin position="66"/>
        <end position="79"/>
    </location>
</feature>
<protein>
    <submittedName>
        <fullName evidence="2">Uncharacterized protein</fullName>
    </submittedName>
</protein>
<feature type="region of interest" description="Disordered" evidence="1">
    <location>
        <begin position="1"/>
        <end position="122"/>
    </location>
</feature>
<feature type="compositionally biased region" description="Basic and acidic residues" evidence="1">
    <location>
        <begin position="159"/>
        <end position="180"/>
    </location>
</feature>
<evidence type="ECO:0000256" key="1">
    <source>
        <dbReference type="SAM" id="MobiDB-lite"/>
    </source>
</evidence>
<dbReference type="AlphaFoldDB" id="A0A7S3L7C0"/>
<reference evidence="2" key="1">
    <citation type="submission" date="2021-01" db="EMBL/GenBank/DDBJ databases">
        <authorList>
            <person name="Corre E."/>
            <person name="Pelletier E."/>
            <person name="Niang G."/>
            <person name="Scheremetjew M."/>
            <person name="Finn R."/>
            <person name="Kale V."/>
            <person name="Holt S."/>
            <person name="Cochrane G."/>
            <person name="Meng A."/>
            <person name="Brown T."/>
            <person name="Cohen L."/>
        </authorList>
    </citation>
    <scope>NUCLEOTIDE SEQUENCE</scope>
    <source>
        <strain evidence="2">CCMP127</strain>
    </source>
</reference>
<feature type="compositionally biased region" description="Basic residues" evidence="1">
    <location>
        <begin position="181"/>
        <end position="190"/>
    </location>
</feature>
<feature type="region of interest" description="Disordered" evidence="1">
    <location>
        <begin position="159"/>
        <end position="190"/>
    </location>
</feature>
<accession>A0A7S3L7C0</accession>
<organism evidence="2">
    <name type="scientific">Amphora coffeiformis</name>
    <dbReference type="NCBI Taxonomy" id="265554"/>
    <lineage>
        <taxon>Eukaryota</taxon>
        <taxon>Sar</taxon>
        <taxon>Stramenopiles</taxon>
        <taxon>Ochrophyta</taxon>
        <taxon>Bacillariophyta</taxon>
        <taxon>Bacillariophyceae</taxon>
        <taxon>Bacillariophycidae</taxon>
        <taxon>Thalassiophysales</taxon>
        <taxon>Catenulaceae</taxon>
        <taxon>Amphora</taxon>
    </lineage>
</organism>
<sequence>MIKMDEPNTAGNVVDDKKDDQHIVSSDDDEDDDALEEGEAKLRSIHFLHQKKESSLGQDDDDNDGAEERIDVSSQRYDEMASFLTRSQRSLEMPDPQPSQEELEQRRVHVQEEPLAIHEEKEPLSAEEVKAYYMGEEDFRRVDVDVELTTMRWEKAQKNKGTKFDSDENPTRGLEEMMDKKKLRSTLRKKHRQAVLEEMVRQKVANPDKPLDQEKIRAVAEPYSKQTAQIAYEIALEDAGESVSKGIKSSGGSGGEKKKKKGGLFGMFKKK</sequence>
<gene>
    <name evidence="2" type="ORF">ACOF00016_LOCUS6974</name>
</gene>
<evidence type="ECO:0000313" key="2">
    <source>
        <dbReference type="EMBL" id="CAE0409293.1"/>
    </source>
</evidence>